<dbReference type="Pfam" id="PF00561">
    <property type="entry name" value="Abhydrolase_1"/>
    <property type="match status" value="1"/>
</dbReference>
<comment type="similarity">
    <text evidence="1">Belongs to the peptidase S33 family.</text>
</comment>
<dbReference type="InterPro" id="IPR050266">
    <property type="entry name" value="AB_hydrolase_sf"/>
</dbReference>
<dbReference type="SUPFAM" id="SSF53474">
    <property type="entry name" value="alpha/beta-Hydrolases"/>
    <property type="match status" value="1"/>
</dbReference>
<keyword evidence="2 4" id="KW-0378">Hydrolase</keyword>
<dbReference type="PANTHER" id="PTHR43798:SF27">
    <property type="entry name" value="HYDROLASE ALPHA_BETA HYDROLASE FOLD FAMILY"/>
    <property type="match status" value="1"/>
</dbReference>
<dbReference type="InterPro" id="IPR002410">
    <property type="entry name" value="Peptidase_S33"/>
</dbReference>
<evidence type="ECO:0000259" key="3">
    <source>
        <dbReference type="Pfam" id="PF00561"/>
    </source>
</evidence>
<dbReference type="PRINTS" id="PR00793">
    <property type="entry name" value="PROAMNOPTASE"/>
</dbReference>
<dbReference type="EMBL" id="JAMQGM010000022">
    <property type="protein sequence ID" value="MCM2577790.1"/>
    <property type="molecule type" value="Genomic_DNA"/>
</dbReference>
<dbReference type="Proteomes" id="UP001167160">
    <property type="component" value="Unassembled WGS sequence"/>
</dbReference>
<evidence type="ECO:0000256" key="2">
    <source>
        <dbReference type="ARBA" id="ARBA00022801"/>
    </source>
</evidence>
<evidence type="ECO:0000256" key="1">
    <source>
        <dbReference type="ARBA" id="ARBA00010088"/>
    </source>
</evidence>
<evidence type="ECO:0000313" key="4">
    <source>
        <dbReference type="EMBL" id="MCM2577790.1"/>
    </source>
</evidence>
<dbReference type="PANTHER" id="PTHR43798">
    <property type="entry name" value="MONOACYLGLYCEROL LIPASE"/>
    <property type="match status" value="1"/>
</dbReference>
<dbReference type="RefSeq" id="WP_251413251.1">
    <property type="nucleotide sequence ID" value="NZ_JAMQGM010000022.1"/>
</dbReference>
<dbReference type="GO" id="GO:0016787">
    <property type="term" value="F:hydrolase activity"/>
    <property type="evidence" value="ECO:0007669"/>
    <property type="project" value="UniProtKB-KW"/>
</dbReference>
<accession>A0ABT0X691</accession>
<sequence>MVLTEDGVRLWATRLGAGDPVVFCHGGPGSWDTLEDAAELLGDQTAVYRWDQRGCGRSERHGPYSVARSMADLDAVRRHFGLSRTALLGHSWGAQLALLYTLNHPECVSRLVYVSGTGIDHGATWRKAYQHNLRAALGARVKRWGMLKDRERTETEDREFCVLQWSADFAERERALKHAERMATPWLGLNFDCNAAINAENSRTEGTPALRAACEAMDVPVLIVDGAEDIRPRRAVDSLEKALPRASRAVLSGAGHMPWVEDPDGFATAVAGFLHR</sequence>
<protein>
    <submittedName>
        <fullName evidence="4">Alpha/beta hydrolase</fullName>
    </submittedName>
</protein>
<gene>
    <name evidence="4" type="ORF">M1E25_10550</name>
</gene>
<organism evidence="4 5">
    <name type="scientific">Streptomyces meridianus</name>
    <dbReference type="NCBI Taxonomy" id="2938945"/>
    <lineage>
        <taxon>Bacteria</taxon>
        <taxon>Bacillati</taxon>
        <taxon>Actinomycetota</taxon>
        <taxon>Actinomycetes</taxon>
        <taxon>Kitasatosporales</taxon>
        <taxon>Streptomycetaceae</taxon>
        <taxon>Streptomyces</taxon>
    </lineage>
</organism>
<dbReference type="Gene3D" id="3.40.50.1820">
    <property type="entry name" value="alpha/beta hydrolase"/>
    <property type="match status" value="1"/>
</dbReference>
<feature type="domain" description="AB hydrolase-1" evidence="3">
    <location>
        <begin position="20"/>
        <end position="262"/>
    </location>
</feature>
<dbReference type="InterPro" id="IPR029058">
    <property type="entry name" value="AB_hydrolase_fold"/>
</dbReference>
<comment type="caution">
    <text evidence="4">The sequence shown here is derived from an EMBL/GenBank/DDBJ whole genome shotgun (WGS) entry which is preliminary data.</text>
</comment>
<evidence type="ECO:0000313" key="5">
    <source>
        <dbReference type="Proteomes" id="UP001167160"/>
    </source>
</evidence>
<name>A0ABT0X691_9ACTN</name>
<reference evidence="4" key="1">
    <citation type="journal article" date="2023" name="Int. J. Syst. Evol. Microbiol.">
        <title>Streptomyces meridianus sp. nov. isolated from brackish water of the Tagus estuary in Alcochete, Portugal.</title>
        <authorList>
            <person name="Santos J.D.N."/>
            <person name="Klimek D."/>
            <person name="Calusinska M."/>
            <person name="Lobo Da Cunha A."/>
            <person name="Catita J."/>
            <person name="Goncalves H."/>
            <person name="Gonzalez I."/>
            <person name="Reyes F."/>
            <person name="Lage O.M."/>
        </authorList>
    </citation>
    <scope>NUCLEOTIDE SEQUENCE</scope>
    <source>
        <strain evidence="4">MTZ3.1</strain>
    </source>
</reference>
<dbReference type="InterPro" id="IPR000073">
    <property type="entry name" value="AB_hydrolase_1"/>
</dbReference>
<proteinExistence type="inferred from homology"/>
<keyword evidence="5" id="KW-1185">Reference proteome</keyword>